<dbReference type="VEuPathDB" id="TriTrypDB:BCY84_12120"/>
<dbReference type="Pfam" id="PF23398">
    <property type="entry name" value="FAZ1_cons"/>
    <property type="match status" value="1"/>
</dbReference>
<name>A0A2V2WDF7_TRYCR</name>
<dbReference type="VEuPathDB" id="TriTrypDB:TcBrA4_0096690"/>
<dbReference type="VEuPathDB" id="TriTrypDB:C4B63_24g199"/>
<organism evidence="2 3">
    <name type="scientific">Trypanosoma cruzi</name>
    <dbReference type="NCBI Taxonomy" id="5693"/>
    <lineage>
        <taxon>Eukaryota</taxon>
        <taxon>Discoba</taxon>
        <taxon>Euglenozoa</taxon>
        <taxon>Kinetoplastea</taxon>
        <taxon>Metakinetoplastina</taxon>
        <taxon>Trypanosomatida</taxon>
        <taxon>Trypanosomatidae</taxon>
        <taxon>Trypanosoma</taxon>
        <taxon>Schizotrypanum</taxon>
    </lineage>
</organism>
<dbReference type="VEuPathDB" id="TriTrypDB:TCSYLVIO_003592"/>
<gene>
    <name evidence="2" type="ORF">C3747_126g141</name>
</gene>
<dbReference type="AlphaFoldDB" id="A0A2V2WDF7"/>
<protein>
    <recommendedName>
        <fullName evidence="1">Flagellar attachment zone protein 1 conserved domain-containing protein</fullName>
    </recommendedName>
</protein>
<dbReference type="EMBL" id="PRFC01000126">
    <property type="protein sequence ID" value="PWV05649.1"/>
    <property type="molecule type" value="Genomic_DNA"/>
</dbReference>
<dbReference type="Proteomes" id="UP000246078">
    <property type="component" value="Unassembled WGS sequence"/>
</dbReference>
<accession>A0A2V2WDF7</accession>
<evidence type="ECO:0000259" key="1">
    <source>
        <dbReference type="Pfam" id="PF23398"/>
    </source>
</evidence>
<dbReference type="VEuPathDB" id="TriTrypDB:ECC02_009285"/>
<proteinExistence type="predicted"/>
<dbReference type="VEuPathDB" id="TriTrypDB:TcG_04707"/>
<sequence length="197" mass="22203">MVAIYKPVSDCVWHQMPMDVRERIRAFRERAVSLERYHTRNAWSADFINAPPPGMVGRKPGLVAFQERPKRPELLSLGNGLNDGGVAIVQRSSSMSSSKFGKSRHSLHFRGELWESVVKTNEFGLKASFITDVVNATGLDGSRIEDVAFVITNVLIVTFTVSLPENPERMTEVHAALQRCNFPRTTATYMRHRLALF</sequence>
<dbReference type="VEuPathDB" id="TriTrypDB:C3747_126g141"/>
<evidence type="ECO:0000313" key="3">
    <source>
        <dbReference type="Proteomes" id="UP000246078"/>
    </source>
</evidence>
<feature type="domain" description="Flagellar attachment zone protein 1 conserved" evidence="1">
    <location>
        <begin position="103"/>
        <end position="190"/>
    </location>
</feature>
<evidence type="ECO:0000313" key="2">
    <source>
        <dbReference type="EMBL" id="PWV05649.1"/>
    </source>
</evidence>
<dbReference type="VEuPathDB" id="TriTrypDB:TcCLB.504423.15"/>
<dbReference type="VEuPathDB" id="TriTrypDB:Tc_MARK_6658"/>
<dbReference type="VEuPathDB" id="TriTrypDB:TcYC6_0085980"/>
<comment type="caution">
    <text evidence="2">The sequence shown here is derived from an EMBL/GenBank/DDBJ whole genome shotgun (WGS) entry which is preliminary data.</text>
</comment>
<dbReference type="InterPro" id="IPR056614">
    <property type="entry name" value="FAZ1_cons"/>
</dbReference>
<dbReference type="VEuPathDB" id="TriTrypDB:TcCLB.503943.20"/>
<dbReference type="VEuPathDB" id="TriTrypDB:TcCL_ESM01470"/>
<reference evidence="2 3" key="1">
    <citation type="journal article" date="2018" name="Microb. Genom.">
        <title>Expanding an expanded genome: long-read sequencing of Trypanosoma cruzi.</title>
        <authorList>
            <person name="Berna L."/>
            <person name="Rodriguez M."/>
            <person name="Chiribao M.L."/>
            <person name="Parodi-Talice A."/>
            <person name="Pita S."/>
            <person name="Rijo G."/>
            <person name="Alvarez-Valin F."/>
            <person name="Robello C."/>
        </authorList>
    </citation>
    <scope>NUCLEOTIDE SEQUENCE [LARGE SCALE GENOMIC DNA]</scope>
    <source>
        <strain evidence="2 3">TCC</strain>
    </source>
</reference>